<comment type="cofactor">
    <cofactor evidence="2">
        <name>Mn(2+)</name>
        <dbReference type="ChEBI" id="CHEBI:29035"/>
    </cofactor>
    <text evidence="2">Binds 2 manganese ions per subunit.</text>
</comment>
<feature type="binding site" evidence="3">
    <location>
        <position position="57"/>
    </location>
    <ligand>
        <name>Ca(2+)</name>
        <dbReference type="ChEBI" id="CHEBI:29108"/>
    </ligand>
</feature>
<dbReference type="CDD" id="cd01051">
    <property type="entry name" value="Mn_catalase"/>
    <property type="match status" value="1"/>
</dbReference>
<feature type="binding site" evidence="2">
    <location>
        <position position="149"/>
    </location>
    <ligand>
        <name>Mn(2+)</name>
        <dbReference type="ChEBI" id="CHEBI:29035"/>
        <label>1</label>
    </ligand>
</feature>
<dbReference type="Gene3D" id="1.20.1260.10">
    <property type="match status" value="1"/>
</dbReference>
<gene>
    <name evidence="5" type="ORF">HNQ94_003241</name>
</gene>
<name>A0A841Q913_9BACI</name>
<comment type="caution">
    <text evidence="5">The sequence shown here is derived from an EMBL/GenBank/DDBJ whole genome shotgun (WGS) entry which is preliminary data.</text>
</comment>
<dbReference type="AlphaFoldDB" id="A0A841Q913"/>
<dbReference type="InterPro" id="IPR027407">
    <property type="entry name" value="Mn_catalase_C"/>
</dbReference>
<evidence type="ECO:0000313" key="6">
    <source>
        <dbReference type="Proteomes" id="UP000581688"/>
    </source>
</evidence>
<evidence type="ECO:0000256" key="3">
    <source>
        <dbReference type="PIRSR" id="PIRSR607760-2"/>
    </source>
</evidence>
<dbReference type="Gene3D" id="3.30.1530.10">
    <property type="entry name" value="manganese catalase, domain 2, chain A"/>
    <property type="match status" value="1"/>
</dbReference>
<evidence type="ECO:0000256" key="2">
    <source>
        <dbReference type="PIRSR" id="PIRSR607760-1"/>
    </source>
</evidence>
<feature type="binding site" evidence="2">
    <location>
        <position position="35"/>
    </location>
    <ligand>
        <name>Mn(2+)</name>
        <dbReference type="ChEBI" id="CHEBI:29035"/>
        <label>1</label>
    </ligand>
</feature>
<keyword evidence="3" id="KW-0106">Calcium</keyword>
<feature type="binding site" evidence="2">
    <location>
        <position position="69"/>
    </location>
    <ligand>
        <name>Mn(2+)</name>
        <dbReference type="ChEBI" id="CHEBI:29035"/>
        <label>1</label>
    </ligand>
</feature>
<feature type="binding site" evidence="3">
    <location>
        <position position="61"/>
    </location>
    <ligand>
        <name>Ca(2+)</name>
        <dbReference type="ChEBI" id="CHEBI:29108"/>
    </ligand>
</feature>
<feature type="binding site" evidence="2">
    <location>
        <position position="66"/>
    </location>
    <ligand>
        <name>Mn(2+)</name>
        <dbReference type="ChEBI" id="CHEBI:29035"/>
        <label>2</label>
    </ligand>
</feature>
<evidence type="ECO:0000256" key="4">
    <source>
        <dbReference type="SAM" id="MobiDB-lite"/>
    </source>
</evidence>
<accession>A0A841Q913</accession>
<evidence type="ECO:0000256" key="1">
    <source>
        <dbReference type="ARBA" id="ARBA00007644"/>
    </source>
</evidence>
<feature type="binding site" evidence="2">
    <location>
        <position position="182"/>
    </location>
    <ligand>
        <name>Mn(2+)</name>
        <dbReference type="ChEBI" id="CHEBI:29035"/>
        <label>1</label>
    </ligand>
</feature>
<dbReference type="GO" id="GO:0046872">
    <property type="term" value="F:metal ion binding"/>
    <property type="evidence" value="ECO:0007669"/>
    <property type="project" value="UniProtKB-KW"/>
</dbReference>
<feature type="region of interest" description="Disordered" evidence="4">
    <location>
        <begin position="254"/>
        <end position="296"/>
    </location>
</feature>
<keyword evidence="6" id="KW-1185">Reference proteome</keyword>
<dbReference type="EMBL" id="JACHGH010000012">
    <property type="protein sequence ID" value="MBB6454752.1"/>
    <property type="molecule type" value="Genomic_DNA"/>
</dbReference>
<dbReference type="RefSeq" id="WP_174497407.1">
    <property type="nucleotide sequence ID" value="NZ_CADDWK010000014.1"/>
</dbReference>
<reference evidence="5 6" key="1">
    <citation type="submission" date="2020-08" db="EMBL/GenBank/DDBJ databases">
        <title>Genomic Encyclopedia of Type Strains, Phase IV (KMG-IV): sequencing the most valuable type-strain genomes for metagenomic binning, comparative biology and taxonomic classification.</title>
        <authorList>
            <person name="Goeker M."/>
        </authorList>
    </citation>
    <scope>NUCLEOTIDE SEQUENCE [LARGE SCALE GENOMIC DNA]</scope>
    <source>
        <strain evidence="5 6">DSM 19612</strain>
    </source>
</reference>
<evidence type="ECO:0000313" key="5">
    <source>
        <dbReference type="EMBL" id="MBB6454752.1"/>
    </source>
</evidence>
<feature type="binding site" evidence="3">
    <location>
        <position position="222"/>
    </location>
    <ligand>
        <name>Ca(2+)</name>
        <dbReference type="ChEBI" id="CHEBI:29108"/>
    </ligand>
</feature>
<dbReference type="Pfam" id="PF05067">
    <property type="entry name" value="Mn_catalase"/>
    <property type="match status" value="1"/>
</dbReference>
<keyword evidence="2" id="KW-0464">Manganese</keyword>
<dbReference type="Proteomes" id="UP000581688">
    <property type="component" value="Unassembled WGS sequence"/>
</dbReference>
<feature type="binding site" evidence="3">
    <location>
        <position position="220"/>
    </location>
    <ligand>
        <name>Ca(2+)</name>
        <dbReference type="ChEBI" id="CHEBI:29108"/>
    </ligand>
</feature>
<comment type="cofactor">
    <cofactor evidence="3">
        <name>Ca(2+)</name>
        <dbReference type="ChEBI" id="CHEBI:29108"/>
    </cofactor>
    <text evidence="3">Binds 1 Ca(2+) ion per subunit.</text>
</comment>
<dbReference type="InterPro" id="IPR007760">
    <property type="entry name" value="Mn_catalase"/>
</dbReference>
<feature type="compositionally biased region" description="Polar residues" evidence="4">
    <location>
        <begin position="285"/>
        <end position="296"/>
    </location>
</feature>
<dbReference type="InterPro" id="IPR009078">
    <property type="entry name" value="Ferritin-like_SF"/>
</dbReference>
<sequence>MFYHVKELQYNAKPERPDPVYAKKLQEILGGQYGEMTVMMQYLFQGFNCRAEQKYRDMILDIGTEEIAHVEMIATMIAQLLDGAPAKEQEEAAKDPAVEAVLGGMNPQHMIVSGLGATPTDSVGYPWNSRYTIASGNLLADFRANLNAESQGRLQVVRLYEQTNDPGVRDMLSFLIARDKMHQNQWMAAIEELEQQQGEVVPSTFPKNLEKQEVAYSFMNFSEGKESAKGRWASGMSMDGQAEFEFDESPKPMGQIPILNPSPNYVHGTPIPGQLPPGTKAAEYEQQNQMNDGGPH</sequence>
<keyword evidence="2" id="KW-0479">Metal-binding</keyword>
<proteinExistence type="inferred from homology"/>
<feature type="binding site" evidence="3">
    <location>
        <position position="224"/>
    </location>
    <ligand>
        <name>Ca(2+)</name>
        <dbReference type="ChEBI" id="CHEBI:29108"/>
    </ligand>
</feature>
<protein>
    <submittedName>
        <fullName evidence="5">Mn-containing catalase</fullName>
    </submittedName>
</protein>
<organism evidence="5 6">
    <name type="scientific">Salirhabdus euzebyi</name>
    <dbReference type="NCBI Taxonomy" id="394506"/>
    <lineage>
        <taxon>Bacteria</taxon>
        <taxon>Bacillati</taxon>
        <taxon>Bacillota</taxon>
        <taxon>Bacilli</taxon>
        <taxon>Bacillales</taxon>
        <taxon>Bacillaceae</taxon>
        <taxon>Salirhabdus</taxon>
    </lineage>
</organism>
<dbReference type="SUPFAM" id="SSF47240">
    <property type="entry name" value="Ferritin-like"/>
    <property type="match status" value="1"/>
</dbReference>
<dbReference type="InterPro" id="IPR039377">
    <property type="entry name" value="Mn_catalase_dom"/>
</dbReference>
<comment type="similarity">
    <text evidence="1">Belongs to the manganese catalase family.</text>
</comment>
<dbReference type="InterPro" id="IPR012347">
    <property type="entry name" value="Ferritin-like"/>
</dbReference>